<accession>A0A103XBZ0</accession>
<dbReference type="Pfam" id="PF12422">
    <property type="entry name" value="Condensin2nSMC"/>
    <property type="match status" value="1"/>
</dbReference>
<protein>
    <submittedName>
        <fullName evidence="1">Condensin-2 complex subunit G2</fullName>
    </submittedName>
</protein>
<dbReference type="GO" id="GO:0005634">
    <property type="term" value="C:nucleus"/>
    <property type="evidence" value="ECO:0007669"/>
    <property type="project" value="InterPro"/>
</dbReference>
<comment type="caution">
    <text evidence="1">The sequence shown here is derived from an EMBL/GenBank/DDBJ whole genome shotgun (WGS) entry which is preliminary data.</text>
</comment>
<proteinExistence type="predicted"/>
<dbReference type="EMBL" id="LEKV01005747">
    <property type="protein sequence ID" value="KVH87871.1"/>
    <property type="molecule type" value="Genomic_DNA"/>
</dbReference>
<dbReference type="PANTHER" id="PTHR16199">
    <property type="entry name" value="CONDENSIN-2 COMPLEX SUBUNIT G2"/>
    <property type="match status" value="1"/>
</dbReference>
<gene>
    <name evidence="1" type="ORF">Ccrd_024815</name>
</gene>
<dbReference type="GO" id="GO:0000796">
    <property type="term" value="C:condensin complex"/>
    <property type="evidence" value="ECO:0007669"/>
    <property type="project" value="TreeGrafter"/>
</dbReference>
<dbReference type="PANTHER" id="PTHR16199:SF4">
    <property type="entry name" value="CONDENSIN-2 COMPLEX SUBUNIT G2"/>
    <property type="match status" value="1"/>
</dbReference>
<organism evidence="1 2">
    <name type="scientific">Cynara cardunculus var. scolymus</name>
    <name type="common">Globe artichoke</name>
    <name type="synonym">Cynara scolymus</name>
    <dbReference type="NCBI Taxonomy" id="59895"/>
    <lineage>
        <taxon>Eukaryota</taxon>
        <taxon>Viridiplantae</taxon>
        <taxon>Streptophyta</taxon>
        <taxon>Embryophyta</taxon>
        <taxon>Tracheophyta</taxon>
        <taxon>Spermatophyta</taxon>
        <taxon>Magnoliopsida</taxon>
        <taxon>eudicotyledons</taxon>
        <taxon>Gunneridae</taxon>
        <taxon>Pentapetalae</taxon>
        <taxon>asterids</taxon>
        <taxon>campanulids</taxon>
        <taxon>Asterales</taxon>
        <taxon>Asteraceae</taxon>
        <taxon>Carduoideae</taxon>
        <taxon>Cardueae</taxon>
        <taxon>Carduinae</taxon>
        <taxon>Cynara</taxon>
    </lineage>
</organism>
<dbReference type="Gramene" id="KVH87871">
    <property type="protein sequence ID" value="KVH87871"/>
    <property type="gene ID" value="Ccrd_024815"/>
</dbReference>
<dbReference type="InterPro" id="IPR024741">
    <property type="entry name" value="Condensin2_G2"/>
</dbReference>
<dbReference type="AlphaFoldDB" id="A0A103XBZ0"/>
<evidence type="ECO:0000313" key="1">
    <source>
        <dbReference type="EMBL" id="KVH87871.1"/>
    </source>
</evidence>
<reference evidence="1 2" key="1">
    <citation type="journal article" date="2016" name="Sci. Rep.">
        <title>The genome sequence of the outbreeding globe artichoke constructed de novo incorporating a phase-aware low-pass sequencing strategy of F1 progeny.</title>
        <authorList>
            <person name="Scaglione D."/>
            <person name="Reyes-Chin-Wo S."/>
            <person name="Acquadro A."/>
            <person name="Froenicke L."/>
            <person name="Portis E."/>
            <person name="Beitel C."/>
            <person name="Tirone M."/>
            <person name="Mauro R."/>
            <person name="Lo Monaco A."/>
            <person name="Mauromicale G."/>
            <person name="Faccioli P."/>
            <person name="Cattivelli L."/>
            <person name="Rieseberg L."/>
            <person name="Michelmore R."/>
            <person name="Lanteri S."/>
        </authorList>
    </citation>
    <scope>NUCLEOTIDE SEQUENCE [LARGE SCALE GENOMIC DNA]</scope>
    <source>
        <strain evidence="1">2C</strain>
    </source>
</reference>
<sequence length="165" mass="18060">MQRQQSLFGTLSCFRCTSCGTLEQLNLQSSFGCNFSGTPRFASKVGSRKRLIIYSSHCHNSSKIAKGELDGCLRSSSRQRSVHYTRLEGTFTNGTGKTALIDNSIHTSNGSFAASIKRILGGFISRRTTDGVEKLNLNLAKPVIFRSLQAVLQDSDDHSVSVFGF</sequence>
<evidence type="ECO:0000313" key="2">
    <source>
        <dbReference type="Proteomes" id="UP000243975"/>
    </source>
</evidence>
<dbReference type="Proteomes" id="UP000243975">
    <property type="component" value="Unassembled WGS sequence"/>
</dbReference>
<dbReference type="GO" id="GO:0000070">
    <property type="term" value="P:mitotic sister chromatid segregation"/>
    <property type="evidence" value="ECO:0007669"/>
    <property type="project" value="TreeGrafter"/>
</dbReference>
<keyword evidence="2" id="KW-1185">Reference proteome</keyword>
<dbReference type="STRING" id="59895.A0A103XBZ0"/>
<name>A0A103XBZ0_CYNCS</name>